<dbReference type="Proteomes" id="UP000676336">
    <property type="component" value="Unassembled WGS sequence"/>
</dbReference>
<reference evidence="8" key="1">
    <citation type="submission" date="2021-02" db="EMBL/GenBank/DDBJ databases">
        <authorList>
            <person name="Nowell W R."/>
        </authorList>
    </citation>
    <scope>NUCLEOTIDE SEQUENCE</scope>
</reference>
<accession>A0A815FTP6</accession>
<dbReference type="GO" id="GO:0030117">
    <property type="term" value="C:membrane coat"/>
    <property type="evidence" value="ECO:0007669"/>
    <property type="project" value="InterPro"/>
</dbReference>
<dbReference type="InterPro" id="IPR007111">
    <property type="entry name" value="NACHT_NTPase"/>
</dbReference>
<dbReference type="GO" id="GO:0006886">
    <property type="term" value="P:intracellular protein transport"/>
    <property type="evidence" value="ECO:0007669"/>
    <property type="project" value="InterPro"/>
</dbReference>
<dbReference type="EC" id="2.4.2.31" evidence="6"/>
<dbReference type="GO" id="GO:0106274">
    <property type="term" value="F:NAD+-protein-arginine ADP-ribosyltransferase activity"/>
    <property type="evidence" value="ECO:0007669"/>
    <property type="project" value="UniProtKB-EC"/>
</dbReference>
<evidence type="ECO:0000313" key="9">
    <source>
        <dbReference type="EMBL" id="CAF3857431.1"/>
    </source>
</evidence>
<proteinExistence type="inferred from homology"/>
<dbReference type="Pfam" id="PF05729">
    <property type="entry name" value="NACHT"/>
    <property type="match status" value="1"/>
</dbReference>
<dbReference type="Gene3D" id="3.90.176.10">
    <property type="entry name" value="Toxin ADP-ribosyltransferase, Chain A, domain 1"/>
    <property type="match status" value="1"/>
</dbReference>
<dbReference type="InterPro" id="IPR016024">
    <property type="entry name" value="ARM-type_fold"/>
</dbReference>
<keyword evidence="6" id="KW-0520">NAD</keyword>
<dbReference type="GO" id="GO:0016192">
    <property type="term" value="P:vesicle-mediated transport"/>
    <property type="evidence" value="ECO:0007669"/>
    <property type="project" value="InterPro"/>
</dbReference>
<evidence type="ECO:0000256" key="6">
    <source>
        <dbReference type="RuleBase" id="RU361228"/>
    </source>
</evidence>
<dbReference type="GO" id="GO:0016491">
    <property type="term" value="F:oxidoreductase activity"/>
    <property type="evidence" value="ECO:0007669"/>
    <property type="project" value="TreeGrafter"/>
</dbReference>
<keyword evidence="2 6" id="KW-0328">Glycosyltransferase</keyword>
<evidence type="ECO:0000256" key="1">
    <source>
        <dbReference type="ARBA" id="ARBA00009558"/>
    </source>
</evidence>
<evidence type="ECO:0000313" key="12">
    <source>
        <dbReference type="Proteomes" id="UP000663855"/>
    </source>
</evidence>
<dbReference type="PANTHER" id="PTHR12697">
    <property type="entry name" value="PBS LYASE HEAT-LIKE PROTEIN"/>
    <property type="match status" value="1"/>
</dbReference>
<keyword evidence="6" id="KW-0521">NADP</keyword>
<evidence type="ECO:0000313" key="11">
    <source>
        <dbReference type="EMBL" id="CAF3924553.1"/>
    </source>
</evidence>
<evidence type="ECO:0000259" key="7">
    <source>
        <dbReference type="PROSITE" id="PS50837"/>
    </source>
</evidence>
<dbReference type="SUPFAM" id="SSF52540">
    <property type="entry name" value="P-loop containing nucleoside triphosphate hydrolases"/>
    <property type="match status" value="1"/>
</dbReference>
<dbReference type="EMBL" id="CAJOBH010001608">
    <property type="protein sequence ID" value="CAF3864128.1"/>
    <property type="molecule type" value="Genomic_DNA"/>
</dbReference>
<dbReference type="PROSITE" id="PS50837">
    <property type="entry name" value="NACHT"/>
    <property type="match status" value="1"/>
</dbReference>
<dbReference type="EMBL" id="CAJOBI010002339">
    <property type="protein sequence ID" value="CAF3924553.1"/>
    <property type="molecule type" value="Genomic_DNA"/>
</dbReference>
<evidence type="ECO:0000313" key="10">
    <source>
        <dbReference type="EMBL" id="CAF3864128.1"/>
    </source>
</evidence>
<dbReference type="EMBL" id="CAJNOV010008619">
    <property type="protein sequence ID" value="CAF1328675.1"/>
    <property type="molecule type" value="Genomic_DNA"/>
</dbReference>
<keyword evidence="3 6" id="KW-0808">Transferase</keyword>
<dbReference type="Pfam" id="PF01129">
    <property type="entry name" value="ART"/>
    <property type="match status" value="1"/>
</dbReference>
<evidence type="ECO:0000256" key="2">
    <source>
        <dbReference type="ARBA" id="ARBA00022676"/>
    </source>
</evidence>
<evidence type="ECO:0000256" key="4">
    <source>
        <dbReference type="ARBA" id="ARBA00022695"/>
    </source>
</evidence>
<dbReference type="SUPFAM" id="SSF56399">
    <property type="entry name" value="ADP-ribosylation"/>
    <property type="match status" value="1"/>
</dbReference>
<organism evidence="8 12">
    <name type="scientific">Rotaria magnacalcarata</name>
    <dbReference type="NCBI Taxonomy" id="392030"/>
    <lineage>
        <taxon>Eukaryota</taxon>
        <taxon>Metazoa</taxon>
        <taxon>Spiralia</taxon>
        <taxon>Gnathifera</taxon>
        <taxon>Rotifera</taxon>
        <taxon>Eurotatoria</taxon>
        <taxon>Bdelloidea</taxon>
        <taxon>Philodinida</taxon>
        <taxon>Philodinidae</taxon>
        <taxon>Rotaria</taxon>
    </lineage>
</organism>
<evidence type="ECO:0000313" key="8">
    <source>
        <dbReference type="EMBL" id="CAF1328675.1"/>
    </source>
</evidence>
<evidence type="ECO:0000256" key="3">
    <source>
        <dbReference type="ARBA" id="ARBA00022679"/>
    </source>
</evidence>
<comment type="catalytic activity">
    <reaction evidence="5 6">
        <text>L-arginyl-[protein] + NAD(+) = N(omega)-(ADP-D-ribosyl)-L-arginyl-[protein] + nicotinamide + H(+)</text>
        <dbReference type="Rhea" id="RHEA:19149"/>
        <dbReference type="Rhea" id="RHEA-COMP:10532"/>
        <dbReference type="Rhea" id="RHEA-COMP:15087"/>
        <dbReference type="ChEBI" id="CHEBI:15378"/>
        <dbReference type="ChEBI" id="CHEBI:17154"/>
        <dbReference type="ChEBI" id="CHEBI:29965"/>
        <dbReference type="ChEBI" id="CHEBI:57540"/>
        <dbReference type="ChEBI" id="CHEBI:142554"/>
        <dbReference type="EC" id="2.4.2.31"/>
    </reaction>
</comment>
<dbReference type="InterPro" id="IPR027417">
    <property type="entry name" value="P-loop_NTPase"/>
</dbReference>
<dbReference type="GO" id="GO:0016779">
    <property type="term" value="F:nucleotidyltransferase activity"/>
    <property type="evidence" value="ECO:0007669"/>
    <property type="project" value="UniProtKB-KW"/>
</dbReference>
<protein>
    <recommendedName>
        <fullName evidence="6">NAD(P)(+)--arginine ADP-ribosyltransferase</fullName>
        <ecNumber evidence="6">2.4.2.31</ecNumber>
    </recommendedName>
    <alternativeName>
        <fullName evidence="6">Mono(ADP-ribosyl)transferase</fullName>
    </alternativeName>
</protein>
<dbReference type="InterPro" id="IPR011989">
    <property type="entry name" value="ARM-like"/>
</dbReference>
<dbReference type="Proteomes" id="UP000681967">
    <property type="component" value="Unassembled WGS sequence"/>
</dbReference>
<dbReference type="PANTHER" id="PTHR12697:SF5">
    <property type="entry name" value="DEOXYHYPUSINE HYDROXYLASE"/>
    <property type="match status" value="1"/>
</dbReference>
<dbReference type="SUPFAM" id="SSF48371">
    <property type="entry name" value="ARM repeat"/>
    <property type="match status" value="1"/>
</dbReference>
<keyword evidence="4" id="KW-0548">Nucleotidyltransferase</keyword>
<dbReference type="Gene3D" id="3.40.50.300">
    <property type="entry name" value="P-loop containing nucleotide triphosphate hydrolases"/>
    <property type="match status" value="1"/>
</dbReference>
<dbReference type="Proteomes" id="UP000681720">
    <property type="component" value="Unassembled WGS sequence"/>
</dbReference>
<dbReference type="Pfam" id="PF01602">
    <property type="entry name" value="Adaptin_N"/>
    <property type="match status" value="1"/>
</dbReference>
<dbReference type="InterPro" id="IPR002553">
    <property type="entry name" value="Clathrin/coatomer_adapt-like_N"/>
</dbReference>
<dbReference type="Proteomes" id="UP000663855">
    <property type="component" value="Unassembled WGS sequence"/>
</dbReference>
<evidence type="ECO:0000256" key="5">
    <source>
        <dbReference type="ARBA" id="ARBA00047597"/>
    </source>
</evidence>
<dbReference type="EMBL" id="CAJOBJ010001021">
    <property type="protein sequence ID" value="CAF3857431.1"/>
    <property type="molecule type" value="Genomic_DNA"/>
</dbReference>
<dbReference type="InterPro" id="IPR000768">
    <property type="entry name" value="ART"/>
</dbReference>
<comment type="similarity">
    <text evidence="1 6">Belongs to the Arg-specific ADP-ribosyltransferase family.</text>
</comment>
<name>A0A815FTP6_9BILA</name>
<dbReference type="Gene3D" id="1.25.10.10">
    <property type="entry name" value="Leucine-rich Repeat Variant"/>
    <property type="match status" value="4"/>
</dbReference>
<dbReference type="SMART" id="SM00567">
    <property type="entry name" value="EZ_HEAT"/>
    <property type="match status" value="11"/>
</dbReference>
<feature type="domain" description="NACHT" evidence="7">
    <location>
        <begin position="338"/>
        <end position="464"/>
    </location>
</feature>
<comment type="caution">
    <text evidence="8">The sequence shown here is derived from an EMBL/GenBank/DDBJ whole genome shotgun (WGS) entry which is preliminary data.</text>
</comment>
<gene>
    <name evidence="10" type="ORF">BYL167_LOCUS6552</name>
    <name evidence="8" type="ORF">CJN711_LOCUS18310</name>
    <name evidence="9" type="ORF">GIL414_LOCUS4302</name>
    <name evidence="11" type="ORF">SMN809_LOCUS7852</name>
</gene>
<sequence>MAQLQCNRYISETLEGIQDFDLNPIQGYETKPLVSLEETTAMLVGLIPDIMKYVSVAKDKCNANADPLTRDESAAIYLYTMPKCVFRLLNNALRTQDRHKIAPWLSYLKLFIGALKKLPSCNGTVWRGASLDDGIIFTDGDIHTWWTVNSCSTDLQIIELYLGDKGTVFAIDAIEAKNISAFSAFPVERELILMPGTRVWPLSKKLNFKDQYFLVHLKEEDKQSASTADTHSPLEKLFQAIRVKYLRDNSIQYILNEEQSFPLWQSYITLAIVESSEQLKSEKKLKEQEENNRPTRDGSNYYTKYHHSEMIGAYEEFYDDKILIHPEDIVNRCTNPTKSVLVLGQAGVGKSTFCRYVSYQWAKEKLWREYDLLILISLRSLTSSRYPPGKEYSPIDVIQTEYSLFEDMSQNDKQYFDDMCNNGQVLWILDGYNEVVYQMPNQLKEFFAYVSKTQHHILTSRPYAVTLSYDVKLEITGFTNDNIINYVEHFFDLMKEDIGDARGKTESLINFLKLNSNVFGIAHIPVNLEFICSLWIDNDCSDMKQLTVTKLYDKIVEWQCRRHLTRRTIFHRLKNKEEVYLICETELQFLETLAFKAIEANQIILTSTLFKETERETGFPLSGNPQIFNIGILKPYDDKPTGTRAQPDIQHYFVHLSFQEHFAARYLLKTLQNSNKQKAIDFIRENKYNLRFLPVFVFAAGLLNQSDYFPCIDIFWSTLQAEPLDLLGLQHTKIMIRCIDEFEHDVDFTQRDTVFKSYCFWLDVYAKSEVRVIRENIQHLVSPRRSLLNHPILEEKFIEFLRSNNKSKKLRTLELLSQMSVLNPTRKLVSEILLALQDEDLHISSIAAVALRNINETVVTDDIANVLVRMLQDKSSHIRCQACKIVGKISTNAITNEVIQYVVESINDQEAEVRCEVIKALGQIGETKPTDKIINGLTNALRNKDSDVRYHACKALGRIGESTPTDKMIHCLIEALHDPDSKLQREASQALGKIGEKRETDKIISRLMSVLQHEDVNVRCEVLISIGRIGENATTDEVVKCIIESLNDQDPKVQLEASKTLGKIGAKKATNKIISSLVNTLKHSNPLVRYEACVGLGAMREKAAVTEVVDGLLQLFRDKNPRVKFQACDTLAKISEKAAVHDLTSRLISLLEDQDWNVRRAVCMMLRKIRSKIATKEVITSLINALGDKKSDVGQQASKALAKICENTMINEIIADFVSAFMNKNSSIRAGVCATLGRIGSKAATNHVIDGLIRMIEDEDSWVNLRACEALVKFGRDTTTNRVIDGLIKALQHRDLGIRKGACSVLEKISEHVVTDQLIKGILDAIDDKDSYVSWKVCVVLGKIAAKSATSNAITNLIDALRHGNYVMQKEATEALINIASHGKTNEVIIHLSRVCHDDEEDDMVKIRAFDALGEIGKDVTTNEIIIALIDAVTQEEMAIVDCAVLEALDRAISSYHAISQLKPTMLSRLLGFMKKGKLELKSVPSDHFLKLFLETRNLDLAPLVAYAAVIQGTAITLIEDHITVYDSKGISRFPVTDHNLKLTLVGAFASIKTELGS</sequence>
<dbReference type="InterPro" id="IPR004155">
    <property type="entry name" value="PBS_lyase_HEAT"/>
</dbReference>